<organism evidence="1 2">
    <name type="scientific">Vermiconidia calcicola</name>
    <dbReference type="NCBI Taxonomy" id="1690605"/>
    <lineage>
        <taxon>Eukaryota</taxon>
        <taxon>Fungi</taxon>
        <taxon>Dikarya</taxon>
        <taxon>Ascomycota</taxon>
        <taxon>Pezizomycotina</taxon>
        <taxon>Dothideomycetes</taxon>
        <taxon>Dothideomycetidae</taxon>
        <taxon>Mycosphaerellales</taxon>
        <taxon>Extremaceae</taxon>
        <taxon>Vermiconidia</taxon>
    </lineage>
</organism>
<reference evidence="1" key="1">
    <citation type="submission" date="2023-07" db="EMBL/GenBank/DDBJ databases">
        <title>Black Yeasts Isolated from many extreme environments.</title>
        <authorList>
            <person name="Coleine C."/>
            <person name="Stajich J.E."/>
            <person name="Selbmann L."/>
        </authorList>
    </citation>
    <scope>NUCLEOTIDE SEQUENCE</scope>
    <source>
        <strain evidence="1">CCFEE 5714</strain>
    </source>
</reference>
<comment type="caution">
    <text evidence="1">The sequence shown here is derived from an EMBL/GenBank/DDBJ whole genome shotgun (WGS) entry which is preliminary data.</text>
</comment>
<name>A0ACC3NI18_9PEZI</name>
<gene>
    <name evidence="1" type="ORF">LTR37_005910</name>
</gene>
<dbReference type="Proteomes" id="UP001281147">
    <property type="component" value="Unassembled WGS sequence"/>
</dbReference>
<sequence>MSRYAEAHKNHNGPGDARPTALQIVEDEGLTGKLTDKVFLVTGVSSGIGIETMRALYSTGGHIFGTVRNMEKGQKAVDEVKAKTKGGSITLIEMDNENLATVKKAADSFLEQSKTLNILIDNAGVMATPQGLTKDNIETQFGTCHVAHFYLFQLLKDTLLASSTPEFPSRVVSVSSMGHRCGPINFGDINYENGGYEPWKAYGQAKTANIYFANEIERRYGEKGLHATSLHPGGIATGLQAHLDPALIESWSDPSITAHMKSPEQGASTSVYAALGGEWKNKGGRYLADCMEQGPTQHPENPMTMDDDGYEKWAFDEEAEKRLWKESLKLVGLEDDQ</sequence>
<keyword evidence="2" id="KW-1185">Reference proteome</keyword>
<accession>A0ACC3NI18</accession>
<evidence type="ECO:0000313" key="1">
    <source>
        <dbReference type="EMBL" id="KAK3717201.1"/>
    </source>
</evidence>
<evidence type="ECO:0000313" key="2">
    <source>
        <dbReference type="Proteomes" id="UP001281147"/>
    </source>
</evidence>
<proteinExistence type="predicted"/>
<dbReference type="EMBL" id="JAUTXU010000038">
    <property type="protein sequence ID" value="KAK3717201.1"/>
    <property type="molecule type" value="Genomic_DNA"/>
</dbReference>
<protein>
    <submittedName>
        <fullName evidence="1">Uncharacterized protein</fullName>
    </submittedName>
</protein>